<proteinExistence type="predicted"/>
<dbReference type="RefSeq" id="WP_211303657.1">
    <property type="nucleotide sequence ID" value="NZ_PVZG01000002.1"/>
</dbReference>
<evidence type="ECO:0008006" key="3">
    <source>
        <dbReference type="Google" id="ProtNLM"/>
    </source>
</evidence>
<reference evidence="1 2" key="1">
    <citation type="submission" date="2018-03" db="EMBL/GenBank/DDBJ databases">
        <title>Genomic Encyclopedia of Archaeal and Bacterial Type Strains, Phase II (KMG-II): from individual species to whole genera.</title>
        <authorList>
            <person name="Goeker M."/>
        </authorList>
    </citation>
    <scope>NUCLEOTIDE SEQUENCE [LARGE SCALE GENOMIC DNA]</scope>
    <source>
        <strain evidence="1 2">DSM 45348</strain>
    </source>
</reference>
<evidence type="ECO:0000313" key="1">
    <source>
        <dbReference type="EMBL" id="PRY32277.1"/>
    </source>
</evidence>
<keyword evidence="2" id="KW-1185">Reference proteome</keyword>
<accession>A0A2T0SFU7</accession>
<protein>
    <recommendedName>
        <fullName evidence="3">DUF3800 domain-containing protein</fullName>
    </recommendedName>
</protein>
<name>A0A2T0SFU7_9ACTN</name>
<dbReference type="EMBL" id="PVZG01000002">
    <property type="protein sequence ID" value="PRY32277.1"/>
    <property type="molecule type" value="Genomic_DNA"/>
</dbReference>
<evidence type="ECO:0000313" key="2">
    <source>
        <dbReference type="Proteomes" id="UP000239209"/>
    </source>
</evidence>
<dbReference type="Proteomes" id="UP000239209">
    <property type="component" value="Unassembled WGS sequence"/>
</dbReference>
<gene>
    <name evidence="1" type="ORF">CLV70_102488</name>
</gene>
<sequence>MKGLQIACDESGYEGEKLIGTTTDVFAHAGVRLPADLSAACLAELRQRIRSPATEYKANHLLREKHRAVLVWFLGPSSPLFRNAHVYVIDKVCYVLGKLADLVFAEPDAPGLSTDRRARTAADRLYRWAWAGQAVAGRADAATARPVQELLVAANDLMRGKDRDDVAGPVDAFFAALDREDDAGGIGGETGARDKAVALRVRMKNDPSLSILDPLIPALVRAVARWGGGGRPVTIVHDRQTMLPGERVAELQRVLRRSGMTLERVELAAAETEPRVQLADILAGTVRKITQDELHGHGDAELITLARPYLDPYSIWGDRRSWARLHGRPTADPDDQPVDTG</sequence>
<comment type="caution">
    <text evidence="1">The sequence shown here is derived from an EMBL/GenBank/DDBJ whole genome shotgun (WGS) entry which is preliminary data.</text>
</comment>
<dbReference type="AlphaFoldDB" id="A0A2T0SFU7"/>
<organism evidence="1 2">
    <name type="scientific">Pseudosporangium ferrugineum</name>
    <dbReference type="NCBI Taxonomy" id="439699"/>
    <lineage>
        <taxon>Bacteria</taxon>
        <taxon>Bacillati</taxon>
        <taxon>Actinomycetota</taxon>
        <taxon>Actinomycetes</taxon>
        <taxon>Micromonosporales</taxon>
        <taxon>Micromonosporaceae</taxon>
        <taxon>Pseudosporangium</taxon>
    </lineage>
</organism>